<reference evidence="2 3" key="1">
    <citation type="submission" date="2008-07" db="EMBL/GenBank/DDBJ databases">
        <authorList>
            <person name="El-Sayed N."/>
            <person name="Caler E."/>
            <person name="Inman J."/>
            <person name="Amedeo P."/>
            <person name="Hass B."/>
            <person name="Wortman J."/>
        </authorList>
    </citation>
    <scope>NUCLEOTIDE SEQUENCE [LARGE SCALE GENOMIC DNA]</scope>
    <source>
        <strain evidence="3">ATCC 50983 / TXsc</strain>
    </source>
</reference>
<dbReference type="GeneID" id="9062965"/>
<sequence>MFSFTLLISSFIALGSVEIPEQFYNESMGKGQDISEGIISNDMDGLVGNTNLPYYGKPTGCTCSGEKFVGSCECPNNQDLFALTGGYSTCYAICAKPCAQASDCPPAPKSASVHIKCVLGRCLLDCSGYDGIPYGTGKGNHVFMVLLRTHERTVRLGLSIADLPQFSTNRLLKIRSDYLFER</sequence>
<dbReference type="AlphaFoldDB" id="C5LWP1"/>
<gene>
    <name evidence="2" type="ORF">Pmar_PMAR007217</name>
</gene>
<evidence type="ECO:0000313" key="2">
    <source>
        <dbReference type="EMBL" id="EEQ98836.1"/>
    </source>
</evidence>
<feature type="chain" id="PRO_5002954786" evidence="1">
    <location>
        <begin position="18"/>
        <end position="182"/>
    </location>
</feature>
<dbReference type="Proteomes" id="UP000007800">
    <property type="component" value="Unassembled WGS sequence"/>
</dbReference>
<dbReference type="RefSeq" id="XP_002766119.1">
    <property type="nucleotide sequence ID" value="XM_002766073.1"/>
</dbReference>
<organism evidence="3">
    <name type="scientific">Perkinsus marinus (strain ATCC 50983 / TXsc)</name>
    <dbReference type="NCBI Taxonomy" id="423536"/>
    <lineage>
        <taxon>Eukaryota</taxon>
        <taxon>Sar</taxon>
        <taxon>Alveolata</taxon>
        <taxon>Perkinsozoa</taxon>
        <taxon>Perkinsea</taxon>
        <taxon>Perkinsida</taxon>
        <taxon>Perkinsidae</taxon>
        <taxon>Perkinsus</taxon>
    </lineage>
</organism>
<evidence type="ECO:0000313" key="3">
    <source>
        <dbReference type="Proteomes" id="UP000007800"/>
    </source>
</evidence>
<dbReference type="EMBL" id="GG686213">
    <property type="protein sequence ID" value="EEQ98836.1"/>
    <property type="molecule type" value="Genomic_DNA"/>
</dbReference>
<keyword evidence="3" id="KW-1185">Reference proteome</keyword>
<dbReference type="InParanoid" id="C5LWP1"/>
<evidence type="ECO:0000256" key="1">
    <source>
        <dbReference type="SAM" id="SignalP"/>
    </source>
</evidence>
<keyword evidence="1" id="KW-0732">Signal</keyword>
<accession>C5LWP1</accession>
<feature type="signal peptide" evidence="1">
    <location>
        <begin position="1"/>
        <end position="17"/>
    </location>
</feature>
<name>C5LWP1_PERM5</name>
<protein>
    <submittedName>
        <fullName evidence="2">Uncharacterized protein</fullName>
    </submittedName>
</protein>
<proteinExistence type="predicted"/>